<gene>
    <name evidence="1" type="ORF">TSUD_296860</name>
</gene>
<proteinExistence type="predicted"/>
<reference evidence="2" key="1">
    <citation type="journal article" date="2017" name="Front. Plant Sci.">
        <title>Climate Clever Clovers: New Paradigm to Reduce the Environmental Footprint of Ruminants by Breeding Low Methanogenic Forages Utilizing Haplotype Variation.</title>
        <authorList>
            <person name="Kaur P."/>
            <person name="Appels R."/>
            <person name="Bayer P.E."/>
            <person name="Keeble-Gagnere G."/>
            <person name="Wang J."/>
            <person name="Hirakawa H."/>
            <person name="Shirasawa K."/>
            <person name="Vercoe P."/>
            <person name="Stefanova K."/>
            <person name="Durmic Z."/>
            <person name="Nichols P."/>
            <person name="Revell C."/>
            <person name="Isobe S.N."/>
            <person name="Edwards D."/>
            <person name="Erskine W."/>
        </authorList>
    </citation>
    <scope>NUCLEOTIDE SEQUENCE [LARGE SCALE GENOMIC DNA]</scope>
    <source>
        <strain evidence="2">cv. Daliak</strain>
    </source>
</reference>
<dbReference type="AlphaFoldDB" id="A0A2Z6PGC0"/>
<dbReference type="EMBL" id="DF974036">
    <property type="protein sequence ID" value="GAU44359.1"/>
    <property type="molecule type" value="Genomic_DNA"/>
</dbReference>
<protein>
    <submittedName>
        <fullName evidence="1">Uncharacterized protein</fullName>
    </submittedName>
</protein>
<dbReference type="PROSITE" id="PS51257">
    <property type="entry name" value="PROKAR_LIPOPROTEIN"/>
    <property type="match status" value="1"/>
</dbReference>
<organism evidence="1 2">
    <name type="scientific">Trifolium subterraneum</name>
    <name type="common">Subterranean clover</name>
    <dbReference type="NCBI Taxonomy" id="3900"/>
    <lineage>
        <taxon>Eukaryota</taxon>
        <taxon>Viridiplantae</taxon>
        <taxon>Streptophyta</taxon>
        <taxon>Embryophyta</taxon>
        <taxon>Tracheophyta</taxon>
        <taxon>Spermatophyta</taxon>
        <taxon>Magnoliopsida</taxon>
        <taxon>eudicotyledons</taxon>
        <taxon>Gunneridae</taxon>
        <taxon>Pentapetalae</taxon>
        <taxon>rosids</taxon>
        <taxon>fabids</taxon>
        <taxon>Fabales</taxon>
        <taxon>Fabaceae</taxon>
        <taxon>Papilionoideae</taxon>
        <taxon>50 kb inversion clade</taxon>
        <taxon>NPAAA clade</taxon>
        <taxon>Hologalegina</taxon>
        <taxon>IRL clade</taxon>
        <taxon>Trifolieae</taxon>
        <taxon>Trifolium</taxon>
    </lineage>
</organism>
<evidence type="ECO:0000313" key="1">
    <source>
        <dbReference type="EMBL" id="GAU44359.1"/>
    </source>
</evidence>
<accession>A0A2Z6PGC0</accession>
<sequence>MRRLLLRLEGKAMGAFVTGVRGGAVPCGVVACEFDVVKRRCLRIVIVTACKREGKNLSFFLVVIEFPYQKSLEDEEVEMPEFNEGDFQDVSGEVVVDSSDEDTVSEDEVLSEI</sequence>
<name>A0A2Z6PGC0_TRISU</name>
<keyword evidence="2" id="KW-1185">Reference proteome</keyword>
<dbReference type="Proteomes" id="UP000242715">
    <property type="component" value="Unassembled WGS sequence"/>
</dbReference>
<evidence type="ECO:0000313" key="2">
    <source>
        <dbReference type="Proteomes" id="UP000242715"/>
    </source>
</evidence>